<dbReference type="SUPFAM" id="SSF51735">
    <property type="entry name" value="NAD(P)-binding Rossmann-fold domains"/>
    <property type="match status" value="1"/>
</dbReference>
<dbReference type="Proteomes" id="UP000247555">
    <property type="component" value="Unassembled WGS sequence"/>
</dbReference>
<dbReference type="AlphaFoldDB" id="A0A318KGL0"/>
<gene>
    <name evidence="1" type="ORF">DFR34_1326</name>
</gene>
<protein>
    <recommendedName>
        <fullName evidence="3">Oxidoreductase</fullName>
    </recommendedName>
</protein>
<evidence type="ECO:0008006" key="3">
    <source>
        <dbReference type="Google" id="ProtNLM"/>
    </source>
</evidence>
<proteinExistence type="predicted"/>
<evidence type="ECO:0000313" key="1">
    <source>
        <dbReference type="EMBL" id="PXX74464.1"/>
    </source>
</evidence>
<dbReference type="EMBL" id="QJKI01000032">
    <property type="protein sequence ID" value="PXX74464.1"/>
    <property type="molecule type" value="Genomic_DNA"/>
</dbReference>
<comment type="caution">
    <text evidence="1">The sequence shown here is derived from an EMBL/GenBank/DDBJ whole genome shotgun (WGS) entry which is preliminary data.</text>
</comment>
<evidence type="ECO:0000313" key="2">
    <source>
        <dbReference type="Proteomes" id="UP000247555"/>
    </source>
</evidence>
<accession>A0A318KGL0</accession>
<name>A0A318KGL0_9NEIS</name>
<dbReference type="Gene3D" id="3.40.50.720">
    <property type="entry name" value="NAD(P)-binding Rossmann-like Domain"/>
    <property type="match status" value="1"/>
</dbReference>
<sequence length="125" mass="13761">MEHIKIGIIGAGETGTPLLARLFEAPFVQVVGVADLDLSQPGISLARGHDVMVTSDFMDLARLGENVDILIDVTGVPVVRESLRQYMQESGNDHTLIMHERIAILLMSLFAGRLVKGKHDELEYH</sequence>
<dbReference type="OrthoDB" id="9810660at2"/>
<dbReference type="InterPro" id="IPR036291">
    <property type="entry name" value="NAD(P)-bd_dom_sf"/>
</dbReference>
<organism evidence="1 2">
    <name type="scientific">Rivihabitans pingtungensis</name>
    <dbReference type="NCBI Taxonomy" id="1054498"/>
    <lineage>
        <taxon>Bacteria</taxon>
        <taxon>Pseudomonadati</taxon>
        <taxon>Pseudomonadota</taxon>
        <taxon>Betaproteobacteria</taxon>
        <taxon>Neisseriales</taxon>
        <taxon>Aquaspirillaceae</taxon>
        <taxon>Rivihabitans</taxon>
    </lineage>
</organism>
<reference evidence="1 2" key="1">
    <citation type="submission" date="2018-05" db="EMBL/GenBank/DDBJ databases">
        <title>Genomic Encyclopedia of Type Strains, Phase IV (KMG-IV): sequencing the most valuable type-strain genomes for metagenomic binning, comparative biology and taxonomic classification.</title>
        <authorList>
            <person name="Goeker M."/>
        </authorList>
    </citation>
    <scope>NUCLEOTIDE SEQUENCE [LARGE SCALE GENOMIC DNA]</scope>
    <source>
        <strain evidence="1 2">DSM 29661</strain>
    </source>
</reference>
<keyword evidence="2" id="KW-1185">Reference proteome</keyword>
<dbReference type="RefSeq" id="WP_110392066.1">
    <property type="nucleotide sequence ID" value="NZ_QJKI01000032.1"/>
</dbReference>